<accession>M1ZQY9</accession>
<dbReference type="Proteomes" id="UP000011944">
    <property type="component" value="Unassembled WGS sequence"/>
</dbReference>
<feature type="domain" description="DUF6877" evidence="1">
    <location>
        <begin position="5"/>
        <end position="53"/>
    </location>
</feature>
<comment type="caution">
    <text evidence="2">The sequence shown here is derived from an EMBL/GenBank/DDBJ whole genome shotgun (WGS) entry which is preliminary data.</text>
</comment>
<organism evidence="2 3">
    <name type="scientific">Clostridium botulinum CFSAN001627</name>
    <dbReference type="NCBI Taxonomy" id="1232189"/>
    <lineage>
        <taxon>Bacteria</taxon>
        <taxon>Bacillati</taxon>
        <taxon>Bacillota</taxon>
        <taxon>Clostridia</taxon>
        <taxon>Eubacteriales</taxon>
        <taxon>Clostridiaceae</taxon>
        <taxon>Clostridium</taxon>
    </lineage>
</organism>
<evidence type="ECO:0000259" key="1">
    <source>
        <dbReference type="Pfam" id="PF21793"/>
    </source>
</evidence>
<protein>
    <recommendedName>
        <fullName evidence="1">DUF6877 domain-containing protein</fullName>
    </recommendedName>
</protein>
<reference evidence="2 3" key="1">
    <citation type="submission" date="2012-10" db="EMBL/GenBank/DDBJ databases">
        <authorList>
            <person name="Strain E.A."/>
            <person name="Brown E."/>
            <person name="Allard M.W."/>
            <person name="Gonzalez-Escalona N."/>
            <person name="Timme R."/>
        </authorList>
    </citation>
    <scope>NUCLEOTIDE SEQUENCE [LARGE SCALE GENOMIC DNA]</scope>
    <source>
        <strain evidence="2 3">CFSAN001627</strain>
    </source>
</reference>
<evidence type="ECO:0000313" key="2">
    <source>
        <dbReference type="EMBL" id="EKN36254.1"/>
    </source>
</evidence>
<dbReference type="PATRIC" id="fig|1232189.3.peg.4266"/>
<evidence type="ECO:0000313" key="3">
    <source>
        <dbReference type="Proteomes" id="UP000011944"/>
    </source>
</evidence>
<dbReference type="InterPro" id="IPR049242">
    <property type="entry name" value="DUF6877"/>
</dbReference>
<sequence length="53" mass="6079">MKINNISDLAKSSIPSVVLEDINKRITDWLAAGGKEDDPYIKQQLRYAEKFVR</sequence>
<dbReference type="EMBL" id="AMXI01001709">
    <property type="protein sequence ID" value="EKN36254.1"/>
    <property type="molecule type" value="Genomic_DNA"/>
</dbReference>
<gene>
    <name evidence="2" type="ORF">CFSAN001627_27248</name>
</gene>
<dbReference type="Pfam" id="PF21793">
    <property type="entry name" value="DUF6877"/>
    <property type="match status" value="1"/>
</dbReference>
<proteinExistence type="predicted"/>
<name>M1ZQY9_CLOBO</name>
<dbReference type="AlphaFoldDB" id="M1ZQY9"/>
<reference evidence="2 3" key="2">
    <citation type="submission" date="2013-03" db="EMBL/GenBank/DDBJ databases">
        <title>Diversity in Clostridium botulinum.</title>
        <authorList>
            <person name="Timme R.E."/>
            <person name="Allard M."/>
            <person name="Luo Y."/>
            <person name="Strain E."/>
            <person name="Gonzalez-Escalona N."/>
            <person name="Brown E."/>
        </authorList>
    </citation>
    <scope>NUCLEOTIDE SEQUENCE [LARGE SCALE GENOMIC DNA]</scope>
    <source>
        <strain evidence="2 3">CFSAN001627</strain>
    </source>
</reference>